<feature type="region of interest" description="Disordered" evidence="1">
    <location>
        <begin position="1"/>
        <end position="32"/>
    </location>
</feature>
<gene>
    <name evidence="2" type="ORF">NCTC13163_00928</name>
</gene>
<evidence type="ECO:0008006" key="4">
    <source>
        <dbReference type="Google" id="ProtNLM"/>
    </source>
</evidence>
<name>A0A377FS86_9BACL</name>
<evidence type="ECO:0000313" key="3">
    <source>
        <dbReference type="Proteomes" id="UP000254060"/>
    </source>
</evidence>
<dbReference type="EMBL" id="UGGP01000001">
    <property type="protein sequence ID" value="STO07578.1"/>
    <property type="molecule type" value="Genomic_DNA"/>
</dbReference>
<organism evidence="2 3">
    <name type="scientific">Exiguobacterium aurantiacum</name>
    <dbReference type="NCBI Taxonomy" id="33987"/>
    <lineage>
        <taxon>Bacteria</taxon>
        <taxon>Bacillati</taxon>
        <taxon>Bacillota</taxon>
        <taxon>Bacilli</taxon>
        <taxon>Bacillales</taxon>
        <taxon>Bacillales Family XII. Incertae Sedis</taxon>
        <taxon>Exiguobacterium</taxon>
    </lineage>
</organism>
<evidence type="ECO:0000313" key="2">
    <source>
        <dbReference type="EMBL" id="STO07578.1"/>
    </source>
</evidence>
<protein>
    <recommendedName>
        <fullName evidence="4">Alcohol dehydrogenase</fullName>
    </recommendedName>
</protein>
<sequence length="51" mass="5798">MGKYQLDTRSKAAAAKYQDGKKPAVSNKKDKINQLREAYLQKQNEKKQAGE</sequence>
<dbReference type="AlphaFoldDB" id="A0A377FS86"/>
<accession>A0A377FS86</accession>
<evidence type="ECO:0000256" key="1">
    <source>
        <dbReference type="SAM" id="MobiDB-lite"/>
    </source>
</evidence>
<dbReference type="OrthoDB" id="2939075at2"/>
<feature type="compositionally biased region" description="Basic and acidic residues" evidence="1">
    <location>
        <begin position="1"/>
        <end position="10"/>
    </location>
</feature>
<dbReference type="Proteomes" id="UP000254060">
    <property type="component" value="Unassembled WGS sequence"/>
</dbReference>
<reference evidence="2 3" key="1">
    <citation type="submission" date="2018-06" db="EMBL/GenBank/DDBJ databases">
        <authorList>
            <consortium name="Pathogen Informatics"/>
            <person name="Doyle S."/>
        </authorList>
    </citation>
    <scope>NUCLEOTIDE SEQUENCE [LARGE SCALE GENOMIC DNA]</scope>
    <source>
        <strain evidence="2 3">NCTC13163</strain>
    </source>
</reference>
<dbReference type="RefSeq" id="WP_029334608.1">
    <property type="nucleotide sequence ID" value="NZ_UGGP01000001.1"/>
</dbReference>
<feature type="compositionally biased region" description="Basic and acidic residues" evidence="1">
    <location>
        <begin position="18"/>
        <end position="32"/>
    </location>
</feature>
<proteinExistence type="predicted"/>